<evidence type="ECO:0000256" key="1">
    <source>
        <dbReference type="ARBA" id="ARBA00000085"/>
    </source>
</evidence>
<dbReference type="InterPro" id="IPR005467">
    <property type="entry name" value="His_kinase_dom"/>
</dbReference>
<dbReference type="GO" id="GO:0005886">
    <property type="term" value="C:plasma membrane"/>
    <property type="evidence" value="ECO:0007669"/>
    <property type="project" value="TreeGrafter"/>
</dbReference>
<dbReference type="InterPro" id="IPR050428">
    <property type="entry name" value="TCS_sensor_his_kinase"/>
</dbReference>
<dbReference type="Gene3D" id="1.10.287.130">
    <property type="match status" value="1"/>
</dbReference>
<keyword evidence="7" id="KW-0418">Kinase</keyword>
<dbReference type="RefSeq" id="WP_171226391.1">
    <property type="nucleotide sequence ID" value="NZ_CP053085.1"/>
</dbReference>
<dbReference type="PROSITE" id="PS50109">
    <property type="entry name" value="HIS_KIN"/>
    <property type="match status" value="1"/>
</dbReference>
<dbReference type="PANTHER" id="PTHR45436">
    <property type="entry name" value="SENSOR HISTIDINE KINASE YKOH"/>
    <property type="match status" value="1"/>
</dbReference>
<dbReference type="KEGG" id="ggr:HKW67_16250"/>
<dbReference type="SMART" id="SM00388">
    <property type="entry name" value="HisKA"/>
    <property type="match status" value="1"/>
</dbReference>
<evidence type="ECO:0000259" key="13">
    <source>
        <dbReference type="PROSITE" id="PS50885"/>
    </source>
</evidence>
<keyword evidence="5" id="KW-0808">Transferase</keyword>
<comment type="subcellular location">
    <subcellularLocation>
        <location evidence="2">Membrane</location>
    </subcellularLocation>
</comment>
<keyword evidence="10 11" id="KW-0472">Membrane</keyword>
<keyword evidence="9" id="KW-0902">Two-component regulatory system</keyword>
<reference evidence="14 15" key="1">
    <citation type="submission" date="2020-05" db="EMBL/GenBank/DDBJ databases">
        <title>Complete genome sequence of Gemmatimonas greenlandica TET16.</title>
        <authorList>
            <person name="Zeng Y."/>
        </authorList>
    </citation>
    <scope>NUCLEOTIDE SEQUENCE [LARGE SCALE GENOMIC DNA]</scope>
    <source>
        <strain evidence="14 15">TET16</strain>
    </source>
</reference>
<dbReference type="SMART" id="SM00387">
    <property type="entry name" value="HATPase_c"/>
    <property type="match status" value="1"/>
</dbReference>
<dbReference type="FunFam" id="1.10.287.130:FF:000001">
    <property type="entry name" value="Two-component sensor histidine kinase"/>
    <property type="match status" value="1"/>
</dbReference>
<dbReference type="SMART" id="SM00304">
    <property type="entry name" value="HAMP"/>
    <property type="match status" value="1"/>
</dbReference>
<evidence type="ECO:0000256" key="2">
    <source>
        <dbReference type="ARBA" id="ARBA00004370"/>
    </source>
</evidence>
<protein>
    <recommendedName>
        <fullName evidence="3">histidine kinase</fullName>
        <ecNumber evidence="3">2.7.13.3</ecNumber>
    </recommendedName>
</protein>
<dbReference type="InterPro" id="IPR004358">
    <property type="entry name" value="Sig_transdc_His_kin-like_C"/>
</dbReference>
<evidence type="ECO:0000256" key="11">
    <source>
        <dbReference type="SAM" id="Phobius"/>
    </source>
</evidence>
<dbReference type="SUPFAM" id="SSF47384">
    <property type="entry name" value="Homodimeric domain of signal transducing histidine kinase"/>
    <property type="match status" value="1"/>
</dbReference>
<dbReference type="CDD" id="cd00075">
    <property type="entry name" value="HATPase"/>
    <property type="match status" value="1"/>
</dbReference>
<evidence type="ECO:0000256" key="4">
    <source>
        <dbReference type="ARBA" id="ARBA00022553"/>
    </source>
</evidence>
<proteinExistence type="predicted"/>
<evidence type="ECO:0000313" key="14">
    <source>
        <dbReference type="EMBL" id="QJR36958.1"/>
    </source>
</evidence>
<dbReference type="EC" id="2.7.13.3" evidence="3"/>
<dbReference type="InterPro" id="IPR003661">
    <property type="entry name" value="HisK_dim/P_dom"/>
</dbReference>
<organism evidence="14 15">
    <name type="scientific">Gemmatimonas groenlandica</name>
    <dbReference type="NCBI Taxonomy" id="2732249"/>
    <lineage>
        <taxon>Bacteria</taxon>
        <taxon>Pseudomonadati</taxon>
        <taxon>Gemmatimonadota</taxon>
        <taxon>Gemmatimonadia</taxon>
        <taxon>Gemmatimonadales</taxon>
        <taxon>Gemmatimonadaceae</taxon>
        <taxon>Gemmatimonas</taxon>
    </lineage>
</organism>
<keyword evidence="6 11" id="KW-0812">Transmembrane</keyword>
<keyword evidence="8 11" id="KW-1133">Transmembrane helix</keyword>
<accession>A0A6M4ISB4</accession>
<evidence type="ECO:0000256" key="7">
    <source>
        <dbReference type="ARBA" id="ARBA00022777"/>
    </source>
</evidence>
<evidence type="ECO:0000256" key="5">
    <source>
        <dbReference type="ARBA" id="ARBA00022679"/>
    </source>
</evidence>
<keyword evidence="15" id="KW-1185">Reference proteome</keyword>
<feature type="transmembrane region" description="Helical" evidence="11">
    <location>
        <begin position="12"/>
        <end position="32"/>
    </location>
</feature>
<dbReference type="AlphaFoldDB" id="A0A6M4ISB4"/>
<dbReference type="Gene3D" id="3.30.565.10">
    <property type="entry name" value="Histidine kinase-like ATPase, C-terminal domain"/>
    <property type="match status" value="1"/>
</dbReference>
<dbReference type="InterPro" id="IPR003594">
    <property type="entry name" value="HATPase_dom"/>
</dbReference>
<evidence type="ECO:0000256" key="6">
    <source>
        <dbReference type="ARBA" id="ARBA00022692"/>
    </source>
</evidence>
<comment type="catalytic activity">
    <reaction evidence="1">
        <text>ATP + protein L-histidine = ADP + protein N-phospho-L-histidine.</text>
        <dbReference type="EC" id="2.7.13.3"/>
    </reaction>
</comment>
<feature type="domain" description="Histidine kinase" evidence="12">
    <location>
        <begin position="280"/>
        <end position="507"/>
    </location>
</feature>
<dbReference type="Pfam" id="PF00672">
    <property type="entry name" value="HAMP"/>
    <property type="match status" value="1"/>
</dbReference>
<dbReference type="InterPro" id="IPR036890">
    <property type="entry name" value="HATPase_C_sf"/>
</dbReference>
<dbReference type="EMBL" id="CP053085">
    <property type="protein sequence ID" value="QJR36958.1"/>
    <property type="molecule type" value="Genomic_DNA"/>
</dbReference>
<gene>
    <name evidence="14" type="ORF">HKW67_16250</name>
</gene>
<dbReference type="Gene3D" id="6.10.340.10">
    <property type="match status" value="1"/>
</dbReference>
<name>A0A6M4ISB4_9BACT</name>
<evidence type="ECO:0000256" key="3">
    <source>
        <dbReference type="ARBA" id="ARBA00012438"/>
    </source>
</evidence>
<sequence>MRLSIRMRLTLWNASVLAFVLGAFALAGWITLTTTLRQRTDAAVRESARVVAGAIRAERAAAQARGDVEEVRGETEQAVLRELRVGDLEVFIADEGAQLMAARQPGPSRTSINTIDDAVLLPDEVRTLLRDIVQTRATEIADERQVAVGTIHMRGVDWRAGVTRLAPMVQDPGEPPLLVTALHSLEDDRLLLRAVRTTLLLAIPLALLASVIAGYALARRSLAPLDAITTRTASITAANLDDRLQVVNPHDELGRLAHIVNGLLGRVGDAFRTQRQFVADASHELRTPIAIIRGEADVTLRRSTRDETEYREALQVIQQESVRLSRVVDDLFLLARVDAGSPIGEYREVAIAELVATAARSVRSLAESRSVSLQLSESPATAELRIHGDSVLLHRLVLNLLDNALKHAPASSTVYVRVDATDQLVQIDVDDEGPGVPSALRDRLFERFVHGASSQPDDDASGHGGGAGLGLAIAQAIAHAHGGHIGLRPSTDRAHGACFRVTLPRSASASGDVA</sequence>
<dbReference type="PROSITE" id="PS50885">
    <property type="entry name" value="HAMP"/>
    <property type="match status" value="1"/>
</dbReference>
<dbReference type="InterPro" id="IPR003660">
    <property type="entry name" value="HAMP_dom"/>
</dbReference>
<dbReference type="CDD" id="cd00082">
    <property type="entry name" value="HisKA"/>
    <property type="match status" value="1"/>
</dbReference>
<evidence type="ECO:0000256" key="8">
    <source>
        <dbReference type="ARBA" id="ARBA00022989"/>
    </source>
</evidence>
<feature type="domain" description="HAMP" evidence="13">
    <location>
        <begin position="219"/>
        <end position="272"/>
    </location>
</feature>
<evidence type="ECO:0000313" key="15">
    <source>
        <dbReference type="Proteomes" id="UP000500938"/>
    </source>
</evidence>
<evidence type="ECO:0000259" key="12">
    <source>
        <dbReference type="PROSITE" id="PS50109"/>
    </source>
</evidence>
<dbReference type="PANTHER" id="PTHR45436:SF5">
    <property type="entry name" value="SENSOR HISTIDINE KINASE TRCS"/>
    <property type="match status" value="1"/>
</dbReference>
<dbReference type="Proteomes" id="UP000500938">
    <property type="component" value="Chromosome"/>
</dbReference>
<evidence type="ECO:0000256" key="10">
    <source>
        <dbReference type="ARBA" id="ARBA00023136"/>
    </source>
</evidence>
<feature type="transmembrane region" description="Helical" evidence="11">
    <location>
        <begin position="199"/>
        <end position="218"/>
    </location>
</feature>
<dbReference type="PRINTS" id="PR00344">
    <property type="entry name" value="BCTRLSENSOR"/>
</dbReference>
<keyword evidence="4" id="KW-0597">Phosphoprotein</keyword>
<dbReference type="GO" id="GO:0000155">
    <property type="term" value="F:phosphorelay sensor kinase activity"/>
    <property type="evidence" value="ECO:0007669"/>
    <property type="project" value="InterPro"/>
</dbReference>
<dbReference type="Pfam" id="PF00512">
    <property type="entry name" value="HisKA"/>
    <property type="match status" value="1"/>
</dbReference>
<dbReference type="Pfam" id="PF02518">
    <property type="entry name" value="HATPase_c"/>
    <property type="match status" value="1"/>
</dbReference>
<dbReference type="SUPFAM" id="SSF55874">
    <property type="entry name" value="ATPase domain of HSP90 chaperone/DNA topoisomerase II/histidine kinase"/>
    <property type="match status" value="1"/>
</dbReference>
<evidence type="ECO:0000256" key="9">
    <source>
        <dbReference type="ARBA" id="ARBA00023012"/>
    </source>
</evidence>
<dbReference type="InterPro" id="IPR036097">
    <property type="entry name" value="HisK_dim/P_sf"/>
</dbReference>